<evidence type="ECO:0000313" key="1">
    <source>
        <dbReference type="EMBL" id="MBP1876288.1"/>
    </source>
</evidence>
<keyword evidence="2" id="KW-1185">Reference proteome</keyword>
<name>A0ACC5T5E0_ENSAD</name>
<reference evidence="1" key="1">
    <citation type="submission" date="2021-03" db="EMBL/GenBank/DDBJ databases">
        <title>Genomic Encyclopedia of Type Strains, Phase IV (KMG-IV): sequencing the most valuable type-strain genomes for metagenomic binning, comparative biology and taxonomic classification.</title>
        <authorList>
            <person name="Goeker M."/>
        </authorList>
    </citation>
    <scope>NUCLEOTIDE SEQUENCE</scope>
    <source>
        <strain evidence="1">DSM 18131</strain>
    </source>
</reference>
<sequence>MIDLPFIYDAFVQLCSGIPLTLQLMAVSVASGAVLAIALAAMRLSSWPPLDLLARIYIFIFRGTPLLVQLYLIYYGLSQFPELRKTFLWPFLREAYWCAALALALNTAAYSAEIIRGGVLSVPAGQIEAARAYGMSGLTLIRRIIAPQALRQMLPGYSNEVILMAKSTALASTITMMEVTGLAAKLISATYRPVEIFIAAGAIYLLLNFIVSRLFKLFEYRLSAAQRQPIYRRAAGENA</sequence>
<organism evidence="1 2">
    <name type="scientific">Ensifer adhaerens</name>
    <name type="common">Sinorhizobium morelense</name>
    <dbReference type="NCBI Taxonomy" id="106592"/>
    <lineage>
        <taxon>Bacteria</taxon>
        <taxon>Pseudomonadati</taxon>
        <taxon>Pseudomonadota</taxon>
        <taxon>Alphaproteobacteria</taxon>
        <taxon>Hyphomicrobiales</taxon>
        <taxon>Rhizobiaceae</taxon>
        <taxon>Sinorhizobium/Ensifer group</taxon>
        <taxon>Ensifer</taxon>
    </lineage>
</organism>
<dbReference type="EMBL" id="JAGGJR010000016">
    <property type="protein sequence ID" value="MBP1876288.1"/>
    <property type="molecule type" value="Genomic_DNA"/>
</dbReference>
<comment type="caution">
    <text evidence="1">The sequence shown here is derived from an EMBL/GenBank/DDBJ whole genome shotgun (WGS) entry which is preliminary data.</text>
</comment>
<protein>
    <submittedName>
        <fullName evidence="1">Octopine/nopaline transport system permease protein</fullName>
    </submittedName>
</protein>
<accession>A0ACC5T5E0</accession>
<evidence type="ECO:0000313" key="2">
    <source>
        <dbReference type="Proteomes" id="UP000823773"/>
    </source>
</evidence>
<gene>
    <name evidence="1" type="ORF">J2Z19_006038</name>
</gene>
<proteinExistence type="predicted"/>
<dbReference type="Proteomes" id="UP000823773">
    <property type="component" value="Unassembled WGS sequence"/>
</dbReference>